<dbReference type="STRING" id="683228.GA0070617_0411"/>
<organism evidence="1 2">
    <name type="scientific">Micromonospora yangpuensis</name>
    <dbReference type="NCBI Taxonomy" id="683228"/>
    <lineage>
        <taxon>Bacteria</taxon>
        <taxon>Bacillati</taxon>
        <taxon>Actinomycetota</taxon>
        <taxon>Actinomycetes</taxon>
        <taxon>Micromonosporales</taxon>
        <taxon>Micromonosporaceae</taxon>
        <taxon>Micromonospora</taxon>
    </lineage>
</organism>
<dbReference type="EMBL" id="FMIA01000002">
    <property type="protein sequence ID" value="SCL46864.1"/>
    <property type="molecule type" value="Genomic_DNA"/>
</dbReference>
<gene>
    <name evidence="1" type="ORF">GA0070617_0411</name>
</gene>
<proteinExistence type="predicted"/>
<evidence type="ECO:0000313" key="1">
    <source>
        <dbReference type="EMBL" id="SCL46864.1"/>
    </source>
</evidence>
<evidence type="ECO:0000313" key="2">
    <source>
        <dbReference type="Proteomes" id="UP000198937"/>
    </source>
</evidence>
<accession>A0A1C6TYK4</accession>
<sequence>MRIVVVGASGNAGTALLRRLRRESDLELVGVARRLPGPDAGQTDPY</sequence>
<dbReference type="Proteomes" id="UP000198937">
    <property type="component" value="Unassembled WGS sequence"/>
</dbReference>
<dbReference type="SUPFAM" id="SSF51735">
    <property type="entry name" value="NAD(P)-binding Rossmann-fold domains"/>
    <property type="match status" value="1"/>
</dbReference>
<dbReference type="AlphaFoldDB" id="A0A1C6TYK4"/>
<name>A0A1C6TYK4_9ACTN</name>
<dbReference type="Gene3D" id="3.40.50.720">
    <property type="entry name" value="NAD(P)-binding Rossmann-like Domain"/>
    <property type="match status" value="1"/>
</dbReference>
<protein>
    <submittedName>
        <fullName evidence="1">Semialdehyde dehydrogenase, NAD binding domain</fullName>
    </submittedName>
</protein>
<reference evidence="1 2" key="1">
    <citation type="submission" date="2016-06" db="EMBL/GenBank/DDBJ databases">
        <authorList>
            <person name="Kjaerup R.B."/>
            <person name="Dalgaard T.S."/>
            <person name="Juul-Madsen H.R."/>
        </authorList>
    </citation>
    <scope>NUCLEOTIDE SEQUENCE [LARGE SCALE GENOMIC DNA]</scope>
    <source>
        <strain evidence="1 2">DSM 45577</strain>
    </source>
</reference>
<dbReference type="InterPro" id="IPR036291">
    <property type="entry name" value="NAD(P)-bd_dom_sf"/>
</dbReference>
<keyword evidence="2" id="KW-1185">Reference proteome</keyword>